<dbReference type="Pfam" id="PF01683">
    <property type="entry name" value="EB"/>
    <property type="match status" value="1"/>
</dbReference>
<dbReference type="InterPro" id="IPR006149">
    <property type="entry name" value="EB_dom"/>
</dbReference>
<evidence type="ECO:0000259" key="2">
    <source>
        <dbReference type="Pfam" id="PF01683"/>
    </source>
</evidence>
<dbReference type="AlphaFoldDB" id="A0A4P6D7F4"/>
<dbReference type="RefSeq" id="XP_074000011.1">
    <property type="nucleotide sequence ID" value="XM_074143910.1"/>
</dbReference>
<keyword evidence="3" id="KW-0675">Receptor</keyword>
<dbReference type="EMBL" id="GHKJ01000795">
    <property type="protein sequence ID" value="MOY45825.1"/>
    <property type="molecule type" value="Transcribed_RNA"/>
</dbReference>
<keyword evidence="3" id="KW-0449">Lipoprotein</keyword>
<dbReference type="PANTHER" id="PTHR39069">
    <property type="entry name" value="ECDYSONE-INDUCIBLE GENE E1, ISOFORM A"/>
    <property type="match status" value="1"/>
</dbReference>
<protein>
    <submittedName>
        <fullName evidence="3">Putative low-density lipoprotein receptor-like isoform x1 rhodnius neglectus</fullName>
    </submittedName>
</protein>
<dbReference type="VEuPathDB" id="VectorBase:RPRC007955"/>
<proteinExistence type="predicted"/>
<feature type="signal peptide" evidence="1">
    <location>
        <begin position="1"/>
        <end position="20"/>
    </location>
</feature>
<sequence>MAVNYLLLVGILVQFNRAIGLVIGDSCRYDSDCFVEQSYCHMQQICECKENFLPTSDHQYCVATVGAICNSKHDCSTLENSICIEDRCLCSKGYVPDPHNSACRPVAQGENSDCDFDAQCQQLMGEFSTCTRRRCQCLPNHHFLGTCIRSKGLGDTCKNNTECFGNFLQCSMTDHRCVCRPGYSATSQGTCKSAAGASSRISDLLLIFLVILSIHFNFGTKKQITC</sequence>
<dbReference type="PANTHER" id="PTHR39069:SF1">
    <property type="entry name" value="ECDYSONE-INDUCIBLE GENE E1, ISOFORM A"/>
    <property type="match status" value="1"/>
</dbReference>
<feature type="domain" description="EB" evidence="2">
    <location>
        <begin position="137"/>
        <end position="191"/>
    </location>
</feature>
<accession>A0A4P6D7F4</accession>
<dbReference type="GeneID" id="141462227"/>
<name>A0A4P6D7F4_RHOPR</name>
<evidence type="ECO:0000313" key="3">
    <source>
        <dbReference type="EMBL" id="MOY45825.1"/>
    </source>
</evidence>
<keyword evidence="1" id="KW-0732">Signal</keyword>
<evidence type="ECO:0000256" key="1">
    <source>
        <dbReference type="SAM" id="SignalP"/>
    </source>
</evidence>
<organism evidence="3">
    <name type="scientific">Rhodnius prolixus</name>
    <name type="common">Triatomid bug</name>
    <dbReference type="NCBI Taxonomy" id="13249"/>
    <lineage>
        <taxon>Eukaryota</taxon>
        <taxon>Metazoa</taxon>
        <taxon>Ecdysozoa</taxon>
        <taxon>Arthropoda</taxon>
        <taxon>Hexapoda</taxon>
        <taxon>Insecta</taxon>
        <taxon>Pterygota</taxon>
        <taxon>Neoptera</taxon>
        <taxon>Paraneoptera</taxon>
        <taxon>Hemiptera</taxon>
        <taxon>Heteroptera</taxon>
        <taxon>Panheteroptera</taxon>
        <taxon>Cimicomorpha</taxon>
        <taxon>Reduviidae</taxon>
        <taxon>Triatominae</taxon>
        <taxon>Rhodnius</taxon>
    </lineage>
</organism>
<reference evidence="3" key="1">
    <citation type="submission" date="2019-04" db="EMBL/GenBank/DDBJ databases">
        <title>Analysis of the testis transcriptome of the Chagas disease vector Rhodnius prolixus.</title>
        <authorList>
            <person name="Cesar J."/>
            <person name="Ribeiro J.M."/>
            <person name="Pereira M.H."/>
            <person name="Araujo R.N."/>
            <person name="Gontijo N.F."/>
            <person name="Pessoa G."/>
            <person name="Sant'Anna M.V."/>
            <person name="Sorgine M.H."/>
            <person name="Majerowicz D."/>
            <person name="Carvalho A.B."/>
            <person name="Braz G."/>
            <person name="Mesquita R."/>
            <person name="Lagerblad P.O."/>
            <person name="Koerich L.B."/>
        </authorList>
    </citation>
    <scope>NUCLEOTIDE SEQUENCE</scope>
</reference>
<feature type="chain" id="PRO_5020307628" evidence="1">
    <location>
        <begin position="21"/>
        <end position="226"/>
    </location>
</feature>